<gene>
    <name evidence="8" type="ORF">CYMTET_54144</name>
</gene>
<evidence type="ECO:0000313" key="9">
    <source>
        <dbReference type="Proteomes" id="UP001190700"/>
    </source>
</evidence>
<evidence type="ECO:0000256" key="6">
    <source>
        <dbReference type="SAM" id="MobiDB-lite"/>
    </source>
</evidence>
<keyword evidence="3" id="KW-0963">Cytoplasm</keyword>
<evidence type="ECO:0000259" key="7">
    <source>
        <dbReference type="Pfam" id="PF11527"/>
    </source>
</evidence>
<dbReference type="GO" id="GO:0005737">
    <property type="term" value="C:cytoplasm"/>
    <property type="evidence" value="ECO:0007669"/>
    <property type="project" value="UniProtKB-SubCell"/>
</dbReference>
<feature type="domain" description="BART" evidence="7">
    <location>
        <begin position="15"/>
        <end position="129"/>
    </location>
</feature>
<keyword evidence="9" id="KW-1185">Reference proteome</keyword>
<evidence type="ECO:0000256" key="5">
    <source>
        <dbReference type="ARBA" id="ARBA00023273"/>
    </source>
</evidence>
<sequence length="156" mass="17449">MAEHYVAPPDESSQAFIVRLATFLGEESVEQAIESFLREKIPKGGFTTTAEGEHSLEAHAVYTEYLALVEGKLEGFLTREGLTSVQFQLKCQAAKEDDSSIDSYMDSLVASWDFEAFGKLCKDFQQELQQPTSEPQDSGEGDEYGSRNLQDEELFM</sequence>
<feature type="compositionally biased region" description="Polar residues" evidence="6">
    <location>
        <begin position="126"/>
        <end position="136"/>
    </location>
</feature>
<organism evidence="8 9">
    <name type="scientific">Cymbomonas tetramitiformis</name>
    <dbReference type="NCBI Taxonomy" id="36881"/>
    <lineage>
        <taxon>Eukaryota</taxon>
        <taxon>Viridiplantae</taxon>
        <taxon>Chlorophyta</taxon>
        <taxon>Pyramimonadophyceae</taxon>
        <taxon>Pyramimonadales</taxon>
        <taxon>Pyramimonadaceae</taxon>
        <taxon>Cymbomonas</taxon>
    </lineage>
</organism>
<feature type="region of interest" description="Disordered" evidence="6">
    <location>
        <begin position="125"/>
        <end position="156"/>
    </location>
</feature>
<evidence type="ECO:0000256" key="2">
    <source>
        <dbReference type="ARBA" id="ARBA00004496"/>
    </source>
</evidence>
<comment type="subcellular location">
    <subcellularLocation>
        <location evidence="1">Cell projection</location>
        <location evidence="1">Cilium</location>
    </subcellularLocation>
    <subcellularLocation>
        <location evidence="2">Cytoplasm</location>
    </subcellularLocation>
</comment>
<dbReference type="Proteomes" id="UP001190700">
    <property type="component" value="Unassembled WGS sequence"/>
</dbReference>
<accession>A0AAE0BHB1</accession>
<dbReference type="AlphaFoldDB" id="A0AAE0BHB1"/>
<name>A0AAE0BHB1_9CHLO</name>
<dbReference type="Gene3D" id="1.20.1520.10">
    <property type="entry name" value="ADP-ribosylation factor-like 2-binding protein, domain"/>
    <property type="match status" value="1"/>
</dbReference>
<comment type="caution">
    <text evidence="8">The sequence shown here is derived from an EMBL/GenBank/DDBJ whole genome shotgun (WGS) entry which is preliminary data.</text>
</comment>
<dbReference type="GO" id="GO:0005929">
    <property type="term" value="C:cilium"/>
    <property type="evidence" value="ECO:0007669"/>
    <property type="project" value="UniProtKB-SubCell"/>
</dbReference>
<dbReference type="InterPro" id="IPR042541">
    <property type="entry name" value="BART_sf"/>
</dbReference>
<dbReference type="EMBL" id="LGRX02035251">
    <property type="protein sequence ID" value="KAK3235669.1"/>
    <property type="molecule type" value="Genomic_DNA"/>
</dbReference>
<dbReference type="InterPro" id="IPR023379">
    <property type="entry name" value="BART_dom"/>
</dbReference>
<proteinExistence type="predicted"/>
<protein>
    <recommendedName>
        <fullName evidence="7">BART domain-containing protein</fullName>
    </recommendedName>
</protein>
<evidence type="ECO:0000256" key="4">
    <source>
        <dbReference type="ARBA" id="ARBA00023069"/>
    </source>
</evidence>
<reference evidence="8 9" key="1">
    <citation type="journal article" date="2015" name="Genome Biol. Evol.">
        <title>Comparative Genomics of a Bacterivorous Green Alga Reveals Evolutionary Causalities and Consequences of Phago-Mixotrophic Mode of Nutrition.</title>
        <authorList>
            <person name="Burns J.A."/>
            <person name="Paasch A."/>
            <person name="Narechania A."/>
            <person name="Kim E."/>
        </authorList>
    </citation>
    <scope>NUCLEOTIDE SEQUENCE [LARGE SCALE GENOMIC DNA]</scope>
    <source>
        <strain evidence="8 9">PLY_AMNH</strain>
    </source>
</reference>
<keyword evidence="5" id="KW-0966">Cell projection</keyword>
<keyword evidence="4" id="KW-0969">Cilium</keyword>
<evidence type="ECO:0000313" key="8">
    <source>
        <dbReference type="EMBL" id="KAK3235669.1"/>
    </source>
</evidence>
<evidence type="ECO:0000256" key="3">
    <source>
        <dbReference type="ARBA" id="ARBA00022490"/>
    </source>
</evidence>
<dbReference type="Pfam" id="PF11527">
    <property type="entry name" value="ARL2_Bind_BART"/>
    <property type="match status" value="1"/>
</dbReference>
<evidence type="ECO:0000256" key="1">
    <source>
        <dbReference type="ARBA" id="ARBA00004138"/>
    </source>
</evidence>